<evidence type="ECO:0000313" key="1">
    <source>
        <dbReference type="EMBL" id="EYF01413.1"/>
    </source>
</evidence>
<dbReference type="OrthoDB" id="5514717at2"/>
<dbReference type="Proteomes" id="UP000019678">
    <property type="component" value="Unassembled WGS sequence"/>
</dbReference>
<comment type="caution">
    <text evidence="1">The sequence shown here is derived from an EMBL/GenBank/DDBJ whole genome shotgun (WGS) entry which is preliminary data.</text>
</comment>
<gene>
    <name evidence="1" type="ORF">CAP_8344</name>
</gene>
<dbReference type="AlphaFoldDB" id="A0A017SWR7"/>
<keyword evidence="2" id="KW-1185">Reference proteome</keyword>
<accession>A0A017SWR7</accession>
<reference evidence="1 2" key="1">
    <citation type="submission" date="2013-05" db="EMBL/GenBank/DDBJ databases">
        <title>Genome assembly of Chondromyces apiculatus DSM 436.</title>
        <authorList>
            <person name="Sharma G."/>
            <person name="Khatri I."/>
            <person name="Kaur C."/>
            <person name="Mayilraj S."/>
            <person name="Subramanian S."/>
        </authorList>
    </citation>
    <scope>NUCLEOTIDE SEQUENCE [LARGE SCALE GENOMIC DNA]</scope>
    <source>
        <strain evidence="1 2">DSM 436</strain>
    </source>
</reference>
<dbReference type="EMBL" id="ASRX01000082">
    <property type="protein sequence ID" value="EYF01413.1"/>
    <property type="molecule type" value="Genomic_DNA"/>
</dbReference>
<dbReference type="RefSeq" id="WP_044249457.1">
    <property type="nucleotide sequence ID" value="NZ_ASRX01000082.1"/>
</dbReference>
<protein>
    <submittedName>
        <fullName evidence="1">Uncharacterized protein</fullName>
    </submittedName>
</protein>
<proteinExistence type="predicted"/>
<dbReference type="STRING" id="1192034.CAP_8344"/>
<evidence type="ECO:0000313" key="2">
    <source>
        <dbReference type="Proteomes" id="UP000019678"/>
    </source>
</evidence>
<organism evidence="1 2">
    <name type="scientific">Chondromyces apiculatus DSM 436</name>
    <dbReference type="NCBI Taxonomy" id="1192034"/>
    <lineage>
        <taxon>Bacteria</taxon>
        <taxon>Pseudomonadati</taxon>
        <taxon>Myxococcota</taxon>
        <taxon>Polyangia</taxon>
        <taxon>Polyangiales</taxon>
        <taxon>Polyangiaceae</taxon>
        <taxon>Chondromyces</taxon>
    </lineage>
</organism>
<name>A0A017SWR7_9BACT</name>
<sequence>MLVRRLAETLVLGALLDELRRAVGEFDLLDHWQQGEFHHDVILRVKPGAVLPGAYLVVATNCNGGVKEVLCFADLPARGALWKYRCPDNPEFQGDLAPVLARAVTTHWFDPCELLRDDARSELREEFRERQSGGGWVARGCSAKSTS</sequence>